<evidence type="ECO:0000313" key="2">
    <source>
        <dbReference type="EMBL" id="KXS21220.1"/>
    </source>
</evidence>
<feature type="compositionally biased region" description="Low complexity" evidence="1">
    <location>
        <begin position="66"/>
        <end position="85"/>
    </location>
</feature>
<evidence type="ECO:0000256" key="1">
    <source>
        <dbReference type="SAM" id="MobiDB-lite"/>
    </source>
</evidence>
<feature type="compositionally biased region" description="Low complexity" evidence="1">
    <location>
        <begin position="17"/>
        <end position="36"/>
    </location>
</feature>
<dbReference type="Gene3D" id="1.25.40.20">
    <property type="entry name" value="Ankyrin repeat-containing domain"/>
    <property type="match status" value="1"/>
</dbReference>
<proteinExistence type="predicted"/>
<feature type="compositionally biased region" description="Gly residues" evidence="1">
    <location>
        <begin position="880"/>
        <end position="900"/>
    </location>
</feature>
<feature type="compositionally biased region" description="Low complexity" evidence="1">
    <location>
        <begin position="468"/>
        <end position="488"/>
    </location>
</feature>
<gene>
    <name evidence="2" type="ORF">M427DRAFT_313812</name>
</gene>
<feature type="compositionally biased region" description="Low complexity" evidence="1">
    <location>
        <begin position="560"/>
        <end position="576"/>
    </location>
</feature>
<keyword evidence="3" id="KW-1185">Reference proteome</keyword>
<feature type="compositionally biased region" description="Gly residues" evidence="1">
    <location>
        <begin position="453"/>
        <end position="467"/>
    </location>
</feature>
<evidence type="ECO:0000313" key="3">
    <source>
        <dbReference type="Proteomes" id="UP000070544"/>
    </source>
</evidence>
<reference evidence="2 3" key="1">
    <citation type="journal article" date="2015" name="Genome Biol. Evol.">
        <title>Phylogenomic analyses indicate that early fungi evolved digesting cell walls of algal ancestors of land plants.</title>
        <authorList>
            <person name="Chang Y."/>
            <person name="Wang S."/>
            <person name="Sekimoto S."/>
            <person name="Aerts A.L."/>
            <person name="Choi C."/>
            <person name="Clum A."/>
            <person name="LaButti K.M."/>
            <person name="Lindquist E.A."/>
            <person name="Yee Ngan C."/>
            <person name="Ohm R.A."/>
            <person name="Salamov A.A."/>
            <person name="Grigoriev I.V."/>
            <person name="Spatafora J.W."/>
            <person name="Berbee M.L."/>
        </authorList>
    </citation>
    <scope>NUCLEOTIDE SEQUENCE [LARGE SCALE GENOMIC DNA]</scope>
    <source>
        <strain evidence="2 3">JEL478</strain>
    </source>
</reference>
<feature type="region of interest" description="Disordered" evidence="1">
    <location>
        <begin position="560"/>
        <end position="731"/>
    </location>
</feature>
<feature type="region of interest" description="Disordered" evidence="1">
    <location>
        <begin position="446"/>
        <end position="544"/>
    </location>
</feature>
<feature type="compositionally biased region" description="Low complexity" evidence="1">
    <location>
        <begin position="512"/>
        <end position="544"/>
    </location>
</feature>
<protein>
    <recommendedName>
        <fullName evidence="4">Ankyrin</fullName>
    </recommendedName>
</protein>
<feature type="compositionally biased region" description="Low complexity" evidence="1">
    <location>
        <begin position="623"/>
        <end position="645"/>
    </location>
</feature>
<feature type="region of interest" description="Disordered" evidence="1">
    <location>
        <begin position="1"/>
        <end position="134"/>
    </location>
</feature>
<feature type="compositionally biased region" description="Acidic residues" evidence="1">
    <location>
        <begin position="839"/>
        <end position="849"/>
    </location>
</feature>
<feature type="compositionally biased region" description="Basic and acidic residues" evidence="1">
    <location>
        <begin position="603"/>
        <end position="615"/>
    </location>
</feature>
<feature type="compositionally biased region" description="Low complexity" evidence="1">
    <location>
        <begin position="710"/>
        <end position="727"/>
    </location>
</feature>
<feature type="region of interest" description="Disordered" evidence="1">
    <location>
        <begin position="757"/>
        <end position="930"/>
    </location>
</feature>
<dbReference type="EMBL" id="KQ965733">
    <property type="protein sequence ID" value="KXS21220.1"/>
    <property type="molecule type" value="Genomic_DNA"/>
</dbReference>
<sequence>MSAQVQVQERERRSEGSGDSAGSARASAGTGQARGAASEEKPRAKSREDATDDGTGRRQRHSVPSATHAAQAAQAPTLARLSSPHAAPPPPSPTLRSEASAAHPYAHHAHSLSLSSQSSLSTTAPSPSLPRPLSTHSIDSHALLSPNHLLILAAESHNLAALLAALAKGANPNARKRVQLTATVSHPKRTPLLPQLASRHAASFFSRSSASAHDTHHAQQQLSSEVLVDALPAESALALAIRSKNVDVISTLLDHGADPTLPISWQVPSSHPLWTPTLWQSSRWSPPDTLLFPSALSFSLARGHVPFNLPGARVAVTSPRNPAQCRVVHSLEPDPAVVRAILARSAHSADAARAAVKVLSDREVRDLAPAMASLVADATAVLRRDRGAGFGLGGAGVGAGGAAAAESARANDRIARAERVAVAQAARVRELEWEVADLLQVIASSASSSGPGADVGSGAGSGGGAGMAGASTIGSGTSASTSTATTSTEPDRRDSVQSAPPPRTAKTPPVPSTLSSTTPTSPATPTATRPPATSRARTTPRPRSLALEFMRVGWGEDFSASASVSTAAGVTVVGRAGSKKTQRSARSVERSVGVGGERGFASVRERPTPSQDHDPITPPASSPSPTSSRSSSPTSASSSSEGTPPRQNPTPPSPNDPHTNAKGAGAGAPNGTGNGTPPMLRRSPYSIPLTYRHSRTGSDSSAFRAPVPLSNTTGTHSSSASSSRRNSVILPARPASIAVLADGSVVEWGSTPAIVLEESSDVGEEGGGWGAGTVAAARERERAEREKEREREREREREKERERERVREREQEQDKDAPQTEDDSDPRKGGEVARADPSDTGESDNDPSDWAEWAPRVLSQVGGLVGATPETDTRGREGVDSGGGAVVAGAGAEMGVGVGARTGTAQRKIRQRQPRGRSEGGEKKRYSRSLMEEIEGFTQVFKRLGSGKKE</sequence>
<feature type="compositionally biased region" description="Basic and acidic residues" evidence="1">
    <location>
        <begin position="37"/>
        <end position="49"/>
    </location>
</feature>
<feature type="compositionally biased region" description="Pro residues" evidence="1">
    <location>
        <begin position="646"/>
        <end position="655"/>
    </location>
</feature>
<feature type="compositionally biased region" description="Low complexity" evidence="1">
    <location>
        <begin position="111"/>
        <end position="134"/>
    </location>
</feature>
<feature type="compositionally biased region" description="Basic and acidic residues" evidence="1">
    <location>
        <begin position="777"/>
        <end position="818"/>
    </location>
</feature>
<organism evidence="2 3">
    <name type="scientific">Gonapodya prolifera (strain JEL478)</name>
    <name type="common">Monoblepharis prolifera</name>
    <dbReference type="NCBI Taxonomy" id="1344416"/>
    <lineage>
        <taxon>Eukaryota</taxon>
        <taxon>Fungi</taxon>
        <taxon>Fungi incertae sedis</taxon>
        <taxon>Chytridiomycota</taxon>
        <taxon>Chytridiomycota incertae sedis</taxon>
        <taxon>Monoblepharidomycetes</taxon>
        <taxon>Monoblepharidales</taxon>
        <taxon>Gonapodyaceae</taxon>
        <taxon>Gonapodya</taxon>
    </lineage>
</organism>
<evidence type="ECO:0008006" key="4">
    <source>
        <dbReference type="Google" id="ProtNLM"/>
    </source>
</evidence>
<dbReference type="Proteomes" id="UP000070544">
    <property type="component" value="Unassembled WGS sequence"/>
</dbReference>
<dbReference type="AlphaFoldDB" id="A0A139AWW8"/>
<accession>A0A139AWW8</accession>
<dbReference type="OMA" id="CEPACER"/>
<name>A0A139AWW8_GONPJ</name>
<feature type="compositionally biased region" description="Pro residues" evidence="1">
    <location>
        <begin position="499"/>
        <end position="511"/>
    </location>
</feature>
<feature type="compositionally biased region" description="Basic and acidic residues" evidence="1">
    <location>
        <begin position="825"/>
        <end position="837"/>
    </location>
</feature>
<dbReference type="InterPro" id="IPR036770">
    <property type="entry name" value="Ankyrin_rpt-contain_sf"/>
</dbReference>
<feature type="compositionally biased region" description="Gly residues" evidence="1">
    <location>
        <begin position="664"/>
        <end position="674"/>
    </location>
</feature>